<dbReference type="Gene3D" id="3.90.1150.10">
    <property type="entry name" value="Aspartate Aminotransferase, domain 1"/>
    <property type="match status" value="1"/>
</dbReference>
<dbReference type="Proteomes" id="UP000661507">
    <property type="component" value="Unassembled WGS sequence"/>
</dbReference>
<evidence type="ECO:0000256" key="5">
    <source>
        <dbReference type="ARBA" id="ARBA00046315"/>
    </source>
</evidence>
<organism evidence="10 11">
    <name type="scientific">Neoroseomonas lacus</name>
    <dbReference type="NCBI Taxonomy" id="287609"/>
    <lineage>
        <taxon>Bacteria</taxon>
        <taxon>Pseudomonadati</taxon>
        <taxon>Pseudomonadota</taxon>
        <taxon>Alphaproteobacteria</taxon>
        <taxon>Acetobacterales</taxon>
        <taxon>Acetobacteraceae</taxon>
        <taxon>Neoroseomonas</taxon>
    </lineage>
</organism>
<comment type="similarity">
    <text evidence="2 9">Belongs to the trans-sulfuration enzymes family.</text>
</comment>
<dbReference type="GO" id="GO:0019450">
    <property type="term" value="P:L-cysteine catabolic process to pyruvate"/>
    <property type="evidence" value="ECO:0007669"/>
    <property type="project" value="TreeGrafter"/>
</dbReference>
<dbReference type="InterPro" id="IPR015424">
    <property type="entry name" value="PyrdxlP-dep_Trfase"/>
</dbReference>
<dbReference type="NCBIfam" id="TIGR01324">
    <property type="entry name" value="cysta_beta_ly_B"/>
    <property type="match status" value="1"/>
</dbReference>
<comment type="caution">
    <text evidence="10">The sequence shown here is derived from an EMBL/GenBank/DDBJ whole genome shotgun (WGS) entry which is preliminary data.</text>
</comment>
<dbReference type="PANTHER" id="PTHR43500">
    <property type="entry name" value="CYSTATHIONINE BETA-LYASE-RELATED"/>
    <property type="match status" value="1"/>
</dbReference>
<dbReference type="InterPro" id="IPR000277">
    <property type="entry name" value="Cys/Met-Metab_PyrdxlP-dep_enz"/>
</dbReference>
<evidence type="ECO:0000256" key="1">
    <source>
        <dbReference type="ARBA" id="ARBA00001933"/>
    </source>
</evidence>
<evidence type="ECO:0000256" key="9">
    <source>
        <dbReference type="RuleBase" id="RU362118"/>
    </source>
</evidence>
<dbReference type="PIRSF" id="PIRSF001434">
    <property type="entry name" value="CGS"/>
    <property type="match status" value="1"/>
</dbReference>
<evidence type="ECO:0000256" key="6">
    <source>
        <dbReference type="ARBA" id="ARBA00047517"/>
    </source>
</evidence>
<protein>
    <submittedName>
        <fullName evidence="10">Cystathionine beta-lyase</fullName>
    </submittedName>
</protein>
<evidence type="ECO:0000256" key="2">
    <source>
        <dbReference type="ARBA" id="ARBA00009077"/>
    </source>
</evidence>
<reference evidence="10" key="1">
    <citation type="journal article" date="2014" name="Int. J. Syst. Evol. Microbiol.">
        <title>Complete genome sequence of Corynebacterium casei LMG S-19264T (=DSM 44701T), isolated from a smear-ripened cheese.</title>
        <authorList>
            <consortium name="US DOE Joint Genome Institute (JGI-PGF)"/>
            <person name="Walter F."/>
            <person name="Albersmeier A."/>
            <person name="Kalinowski J."/>
            <person name="Ruckert C."/>
        </authorList>
    </citation>
    <scope>NUCLEOTIDE SEQUENCE</scope>
    <source>
        <strain evidence="10">CGMCC 1.3617</strain>
    </source>
</reference>
<evidence type="ECO:0000313" key="11">
    <source>
        <dbReference type="Proteomes" id="UP000661507"/>
    </source>
</evidence>
<dbReference type="Gene3D" id="3.40.640.10">
    <property type="entry name" value="Type I PLP-dependent aspartate aminotransferase-like (Major domain)"/>
    <property type="match status" value="1"/>
</dbReference>
<evidence type="ECO:0000256" key="8">
    <source>
        <dbReference type="PIRSR" id="PIRSR001434-2"/>
    </source>
</evidence>
<evidence type="ECO:0000313" key="10">
    <source>
        <dbReference type="EMBL" id="GGI98163.1"/>
    </source>
</evidence>
<dbReference type="GO" id="GO:0030170">
    <property type="term" value="F:pyridoxal phosphate binding"/>
    <property type="evidence" value="ECO:0007669"/>
    <property type="project" value="InterPro"/>
</dbReference>
<dbReference type="SUPFAM" id="SSF53383">
    <property type="entry name" value="PLP-dependent transferases"/>
    <property type="match status" value="1"/>
</dbReference>
<comment type="cofactor">
    <cofactor evidence="1 9">
        <name>pyridoxal 5'-phosphate</name>
        <dbReference type="ChEBI" id="CHEBI:597326"/>
    </cofactor>
</comment>
<dbReference type="Pfam" id="PF01053">
    <property type="entry name" value="Cys_Met_Meta_PP"/>
    <property type="match status" value="1"/>
</dbReference>
<keyword evidence="3 8" id="KW-0663">Pyridoxal phosphate</keyword>
<reference evidence="10" key="2">
    <citation type="submission" date="2020-09" db="EMBL/GenBank/DDBJ databases">
        <authorList>
            <person name="Sun Q."/>
            <person name="Zhou Y."/>
        </authorList>
    </citation>
    <scope>NUCLEOTIDE SEQUENCE</scope>
    <source>
        <strain evidence="10">CGMCC 1.3617</strain>
    </source>
</reference>
<sequence length="403" mass="43473">MPDDAPKMTNPHATQGFATRMSHAGRAGTHAHGFVNPAVHRGSTVLMPNVRARKEFAKDRYNRVMTYGTAGGPTHYALEDVICEIEGGTRCVLVGTGLAAVTVPLMAYLKAGEHCLMPDSVYGPGRNIATGLMTAYGIETTFYDPTIGEAEIAALMRPNTKVVYTESPGSHTFELQDIPAIARAAHAGGAKVLMDNTWGIHNFMPFQHGVDVSIQALTKYVGGHSDVLLGSITTNTEEDYLIIRNAAGQMGHFAAPDDCWLALRGARTMPVRLKHQEQSGLAVARWFEGRPEIQRVLHPGLPSHPQHALFKRDFTGSCSLFGIVFQPRYTEAEVFGFIDSLALFGIGASWGGFESLALPTTGFITRTATSDDLGGFTVRIHIGLEDVGDLIADLEQGLATLPK</sequence>
<name>A0A917K316_9PROT</name>
<dbReference type="RefSeq" id="WP_188964967.1">
    <property type="nucleotide sequence ID" value="NZ_BMKW01000001.1"/>
</dbReference>
<gene>
    <name evidence="10" type="primary">metC</name>
    <name evidence="10" type="ORF">GCM10011320_01160</name>
</gene>
<dbReference type="GO" id="GO:0019346">
    <property type="term" value="P:transsulfuration"/>
    <property type="evidence" value="ECO:0007669"/>
    <property type="project" value="InterPro"/>
</dbReference>
<evidence type="ECO:0000256" key="3">
    <source>
        <dbReference type="ARBA" id="ARBA00022898"/>
    </source>
</evidence>
<dbReference type="FunFam" id="3.40.640.10:FF:000046">
    <property type="entry name" value="Cystathionine gamma-lyase"/>
    <property type="match status" value="1"/>
</dbReference>
<dbReference type="InterPro" id="IPR015421">
    <property type="entry name" value="PyrdxlP-dep_Trfase_major"/>
</dbReference>
<keyword evidence="4" id="KW-0456">Lyase</keyword>
<dbReference type="PROSITE" id="PS00868">
    <property type="entry name" value="CYS_MET_METAB_PP"/>
    <property type="match status" value="1"/>
</dbReference>
<comment type="pathway">
    <text evidence="5">Amino-acid biosynthesis; L-methionine biosynthesis via de novo pathway; L-homocysteine from L-cystathionine: step 1/1.</text>
</comment>
<comment type="catalytic activity">
    <reaction evidence="7">
        <text>an S-substituted L-cysteine + H2O = a thiol + pyruvate + NH4(+)</text>
        <dbReference type="Rhea" id="RHEA:18121"/>
        <dbReference type="ChEBI" id="CHEBI:15361"/>
        <dbReference type="ChEBI" id="CHEBI:15377"/>
        <dbReference type="ChEBI" id="CHEBI:28938"/>
        <dbReference type="ChEBI" id="CHEBI:29256"/>
        <dbReference type="ChEBI" id="CHEBI:58717"/>
        <dbReference type="EC" id="4.4.1.13"/>
    </reaction>
</comment>
<comment type="catalytic activity">
    <reaction evidence="6">
        <text>L,L-cystathionine + H2O = L-homocysteine + pyruvate + NH4(+)</text>
        <dbReference type="Rhea" id="RHEA:13965"/>
        <dbReference type="ChEBI" id="CHEBI:15361"/>
        <dbReference type="ChEBI" id="CHEBI:15377"/>
        <dbReference type="ChEBI" id="CHEBI:28938"/>
        <dbReference type="ChEBI" id="CHEBI:58161"/>
        <dbReference type="ChEBI" id="CHEBI:58199"/>
    </reaction>
</comment>
<dbReference type="AlphaFoldDB" id="A0A917K316"/>
<dbReference type="InterPro" id="IPR054542">
    <property type="entry name" value="Cys_met_metab_PP"/>
</dbReference>
<keyword evidence="11" id="KW-1185">Reference proteome</keyword>
<dbReference type="EMBL" id="BMKW01000001">
    <property type="protein sequence ID" value="GGI98163.1"/>
    <property type="molecule type" value="Genomic_DNA"/>
</dbReference>
<evidence type="ECO:0000256" key="4">
    <source>
        <dbReference type="ARBA" id="ARBA00023239"/>
    </source>
</evidence>
<feature type="modified residue" description="N6-(pyridoxal phosphate)lysine" evidence="8">
    <location>
        <position position="219"/>
    </location>
</feature>
<accession>A0A917K316</accession>
<evidence type="ECO:0000256" key="7">
    <source>
        <dbReference type="ARBA" id="ARBA00047625"/>
    </source>
</evidence>
<dbReference type="GO" id="GO:0047804">
    <property type="term" value="F:cysteine-S-conjugate beta-lyase activity"/>
    <property type="evidence" value="ECO:0007669"/>
    <property type="project" value="UniProtKB-EC"/>
</dbReference>
<dbReference type="InterPro" id="IPR015422">
    <property type="entry name" value="PyrdxlP-dep_Trfase_small"/>
</dbReference>
<dbReference type="InterPro" id="IPR006233">
    <property type="entry name" value="Cys_b_lyase_bac"/>
</dbReference>
<proteinExistence type="inferred from homology"/>
<dbReference type="PANTHER" id="PTHR43500:SF1">
    <property type="entry name" value="CYSTATHIONINE BETA-LYASE-RELATED"/>
    <property type="match status" value="1"/>
</dbReference>